<comment type="cofactor">
    <cofactor evidence="1 7">
        <name>heme</name>
        <dbReference type="ChEBI" id="CHEBI:30413"/>
    </cofactor>
</comment>
<gene>
    <name evidence="10" type="ORF">P167DRAFT_517252</name>
</gene>
<keyword evidence="9" id="KW-1133">Transmembrane helix</keyword>
<evidence type="ECO:0000256" key="3">
    <source>
        <dbReference type="ARBA" id="ARBA00022723"/>
    </source>
</evidence>
<dbReference type="PANTHER" id="PTHR24305:SF187">
    <property type="entry name" value="P450, PUTATIVE (EUROFUNG)-RELATED"/>
    <property type="match status" value="1"/>
</dbReference>
<protein>
    <submittedName>
        <fullName evidence="10">Cytochrome P450</fullName>
    </submittedName>
</protein>
<name>A0A3N4L0V5_9PEZI</name>
<dbReference type="InterPro" id="IPR002401">
    <property type="entry name" value="Cyt_P450_E_grp-I"/>
</dbReference>
<evidence type="ECO:0000313" key="10">
    <source>
        <dbReference type="EMBL" id="RPB16450.1"/>
    </source>
</evidence>
<keyword evidence="6" id="KW-0503">Monooxygenase</keyword>
<evidence type="ECO:0000256" key="6">
    <source>
        <dbReference type="ARBA" id="ARBA00023033"/>
    </source>
</evidence>
<dbReference type="PANTHER" id="PTHR24305">
    <property type="entry name" value="CYTOCHROME P450"/>
    <property type="match status" value="1"/>
</dbReference>
<dbReference type="Proteomes" id="UP000277580">
    <property type="component" value="Unassembled WGS sequence"/>
</dbReference>
<feature type="transmembrane region" description="Helical" evidence="9">
    <location>
        <begin position="79"/>
        <end position="103"/>
    </location>
</feature>
<proteinExistence type="inferred from homology"/>
<feature type="binding site" description="axial binding residue" evidence="7">
    <location>
        <position position="502"/>
    </location>
    <ligand>
        <name>heme</name>
        <dbReference type="ChEBI" id="CHEBI:30413"/>
    </ligand>
    <ligandPart>
        <name>Fe</name>
        <dbReference type="ChEBI" id="CHEBI:18248"/>
    </ligandPart>
</feature>
<keyword evidence="3 7" id="KW-0479">Metal-binding</keyword>
<evidence type="ECO:0000313" key="11">
    <source>
        <dbReference type="Proteomes" id="UP000277580"/>
    </source>
</evidence>
<dbReference type="AlphaFoldDB" id="A0A3N4L0V5"/>
<keyword evidence="9" id="KW-0812">Transmembrane</keyword>
<dbReference type="InterPro" id="IPR001128">
    <property type="entry name" value="Cyt_P450"/>
</dbReference>
<dbReference type="InParanoid" id="A0A3N4L0V5"/>
<dbReference type="InterPro" id="IPR050121">
    <property type="entry name" value="Cytochrome_P450_monoxygenase"/>
</dbReference>
<dbReference type="OrthoDB" id="6692864at2759"/>
<keyword evidence="4" id="KW-0560">Oxidoreductase</keyword>
<dbReference type="InterPro" id="IPR036396">
    <property type="entry name" value="Cyt_P450_sf"/>
</dbReference>
<evidence type="ECO:0000256" key="9">
    <source>
        <dbReference type="SAM" id="Phobius"/>
    </source>
</evidence>
<sequence length="560" mass="63673">MSRLVGTYLTALFEQAASIPTQKLVLYSTLLGINSHLGYFIHGDRDHLSGSFFIGFFFLPSLIFGVFHKHLGIATVEALTLTATIWISFLAGLTASIITYRLLFHPLRKFPGPFGAKVTKWWSVVNAAKTLQNHELGLDLHAKYGDFVRTGPNELSINCEAIVPIVVKLAKGPWYNLGKPKPSTQLTRDRDVHRANRRLWDKAFTSDAVMQYLPKLIIRSTELLDIIAAQNPVNISDYFNYYMWDSMGDATFSKSFNMLPTHGKENDYMRITKNATTGLAIFGHVPYLPHILDLIPGTNRDYKGFLRWCDELVNERRARNPEKKDVFSWLLTADAKTMAGIGMANEARLAILAGSDTTAATLTNICFHLADNQDQLKILREEIDALYSSYQDDEDRIFKDLAMGKCDNTDHLEGVISEVLRLHPVLPSSPQRMAPPEGIMINDTFVPGNTAIYAPMHTIFRDPRNFERPKEFLPERWYKTSKYPLTRDQKVFIPFWTGTWSCAGKSLANMHLRIVITRIVRRFSIQLAPGMNEEKLNKDAQDLFILYMGDVNLILKERNM</sequence>
<dbReference type="SUPFAM" id="SSF48264">
    <property type="entry name" value="Cytochrome P450"/>
    <property type="match status" value="1"/>
</dbReference>
<evidence type="ECO:0000256" key="1">
    <source>
        <dbReference type="ARBA" id="ARBA00001971"/>
    </source>
</evidence>
<evidence type="ECO:0000256" key="2">
    <source>
        <dbReference type="ARBA" id="ARBA00010617"/>
    </source>
</evidence>
<keyword evidence="11" id="KW-1185">Reference proteome</keyword>
<dbReference type="Gene3D" id="1.10.630.10">
    <property type="entry name" value="Cytochrome P450"/>
    <property type="match status" value="1"/>
</dbReference>
<dbReference type="PRINTS" id="PR00385">
    <property type="entry name" value="P450"/>
</dbReference>
<dbReference type="Pfam" id="PF00067">
    <property type="entry name" value="p450"/>
    <property type="match status" value="1"/>
</dbReference>
<feature type="coiled-coil region" evidence="8">
    <location>
        <begin position="369"/>
        <end position="396"/>
    </location>
</feature>
<accession>A0A3N4L0V5</accession>
<evidence type="ECO:0000256" key="5">
    <source>
        <dbReference type="ARBA" id="ARBA00023004"/>
    </source>
</evidence>
<feature type="transmembrane region" description="Helical" evidence="9">
    <location>
        <begin position="48"/>
        <end position="67"/>
    </location>
</feature>
<dbReference type="GO" id="GO:0004497">
    <property type="term" value="F:monooxygenase activity"/>
    <property type="evidence" value="ECO:0007669"/>
    <property type="project" value="UniProtKB-KW"/>
</dbReference>
<evidence type="ECO:0000256" key="8">
    <source>
        <dbReference type="SAM" id="Coils"/>
    </source>
</evidence>
<dbReference type="CDD" id="cd11061">
    <property type="entry name" value="CYP67-like"/>
    <property type="match status" value="1"/>
</dbReference>
<keyword evidence="9" id="KW-0472">Membrane</keyword>
<keyword evidence="5 7" id="KW-0408">Iron</keyword>
<dbReference type="GO" id="GO:0020037">
    <property type="term" value="F:heme binding"/>
    <property type="evidence" value="ECO:0007669"/>
    <property type="project" value="InterPro"/>
</dbReference>
<keyword evidence="8" id="KW-0175">Coiled coil</keyword>
<organism evidence="10 11">
    <name type="scientific">Morchella conica CCBAS932</name>
    <dbReference type="NCBI Taxonomy" id="1392247"/>
    <lineage>
        <taxon>Eukaryota</taxon>
        <taxon>Fungi</taxon>
        <taxon>Dikarya</taxon>
        <taxon>Ascomycota</taxon>
        <taxon>Pezizomycotina</taxon>
        <taxon>Pezizomycetes</taxon>
        <taxon>Pezizales</taxon>
        <taxon>Morchellaceae</taxon>
        <taxon>Morchella</taxon>
    </lineage>
</organism>
<dbReference type="GO" id="GO:0005506">
    <property type="term" value="F:iron ion binding"/>
    <property type="evidence" value="ECO:0007669"/>
    <property type="project" value="InterPro"/>
</dbReference>
<evidence type="ECO:0000256" key="7">
    <source>
        <dbReference type="PIRSR" id="PIRSR602401-1"/>
    </source>
</evidence>
<comment type="similarity">
    <text evidence="2">Belongs to the cytochrome P450 family.</text>
</comment>
<evidence type="ECO:0000256" key="4">
    <source>
        <dbReference type="ARBA" id="ARBA00023002"/>
    </source>
</evidence>
<dbReference type="EMBL" id="ML119109">
    <property type="protein sequence ID" value="RPB16450.1"/>
    <property type="molecule type" value="Genomic_DNA"/>
</dbReference>
<dbReference type="PRINTS" id="PR00463">
    <property type="entry name" value="EP450I"/>
</dbReference>
<keyword evidence="7" id="KW-0349">Heme</keyword>
<reference evidence="10 11" key="1">
    <citation type="journal article" date="2018" name="Nat. Ecol. Evol.">
        <title>Pezizomycetes genomes reveal the molecular basis of ectomycorrhizal truffle lifestyle.</title>
        <authorList>
            <person name="Murat C."/>
            <person name="Payen T."/>
            <person name="Noel B."/>
            <person name="Kuo A."/>
            <person name="Morin E."/>
            <person name="Chen J."/>
            <person name="Kohler A."/>
            <person name="Krizsan K."/>
            <person name="Balestrini R."/>
            <person name="Da Silva C."/>
            <person name="Montanini B."/>
            <person name="Hainaut M."/>
            <person name="Levati E."/>
            <person name="Barry K.W."/>
            <person name="Belfiori B."/>
            <person name="Cichocki N."/>
            <person name="Clum A."/>
            <person name="Dockter R.B."/>
            <person name="Fauchery L."/>
            <person name="Guy J."/>
            <person name="Iotti M."/>
            <person name="Le Tacon F."/>
            <person name="Lindquist E.A."/>
            <person name="Lipzen A."/>
            <person name="Malagnac F."/>
            <person name="Mello A."/>
            <person name="Molinier V."/>
            <person name="Miyauchi S."/>
            <person name="Poulain J."/>
            <person name="Riccioni C."/>
            <person name="Rubini A."/>
            <person name="Sitrit Y."/>
            <person name="Splivallo R."/>
            <person name="Traeger S."/>
            <person name="Wang M."/>
            <person name="Zifcakova L."/>
            <person name="Wipf D."/>
            <person name="Zambonelli A."/>
            <person name="Paolocci F."/>
            <person name="Nowrousian M."/>
            <person name="Ottonello S."/>
            <person name="Baldrian P."/>
            <person name="Spatafora J.W."/>
            <person name="Henrissat B."/>
            <person name="Nagy L.G."/>
            <person name="Aury J.M."/>
            <person name="Wincker P."/>
            <person name="Grigoriev I.V."/>
            <person name="Bonfante P."/>
            <person name="Martin F.M."/>
        </authorList>
    </citation>
    <scope>NUCLEOTIDE SEQUENCE [LARGE SCALE GENOMIC DNA]</scope>
    <source>
        <strain evidence="10 11">CCBAS932</strain>
    </source>
</reference>
<dbReference type="GO" id="GO:0016705">
    <property type="term" value="F:oxidoreductase activity, acting on paired donors, with incorporation or reduction of molecular oxygen"/>
    <property type="evidence" value="ECO:0007669"/>
    <property type="project" value="InterPro"/>
</dbReference>
<dbReference type="STRING" id="1392247.A0A3N4L0V5"/>